<evidence type="ECO:0000256" key="15">
    <source>
        <dbReference type="SAM" id="Phobius"/>
    </source>
</evidence>
<dbReference type="OrthoDB" id="2789670at2759"/>
<evidence type="ECO:0000256" key="3">
    <source>
        <dbReference type="ARBA" id="ARBA00005179"/>
    </source>
</evidence>
<evidence type="ECO:0000256" key="8">
    <source>
        <dbReference type="ARBA" id="ARBA00022989"/>
    </source>
</evidence>
<keyword evidence="17" id="KW-1185">Reference proteome</keyword>
<evidence type="ECO:0000256" key="1">
    <source>
        <dbReference type="ARBA" id="ARBA00001971"/>
    </source>
</evidence>
<sequence length="522" mass="59406">MIPPHEFSDRARAVLAPCLYLACLVLLYFLFRRSKGSRPPFPPGPKASWFGSVNLPKSYQWVTYAEWRKTYGDLIYIRVFGNPIIILNSARAADDLLNKRSGIYSSRPVRTMVYDLMGWAWLFSTQPYGGWWRKHRTLFHQYFQLNTIEQYYPVQLKEAYVMLRNLLDTPDKFYPHIRRTAAAIVIQITYGHQIAPEGDWYVTLADKAITTLGKAGIFGTYIVDYLPILKYIPTWFPGAKFKRLAAEWRTLNQEMVNKPFDMVKERVLSGNSTTPSITAAEIENWLQSGQDSEREQLIRNIGGIVYAAGADTTVTAIYSFFLAMMVHPEVLAKAQAEIDRVVGGDRLPNFEDRKSLPYIDWVVWECLRWIPVTPLGIAHASIHDDVYNEYYIPKGTTILPNVWGMLHDEATYPEPFRFHPERYADPKANEKLGINEVPGISFGFGRRECPGRHLAINTVWITVATVAAAFNIRKPLGDNDVPIEPVINCTPGSLVRPLPFLCSITPRSEAAAALIRQASENH</sequence>
<comment type="pathway">
    <text evidence="3">Secondary metabolite biosynthesis.</text>
</comment>
<dbReference type="GO" id="GO:0005506">
    <property type="term" value="F:iron ion binding"/>
    <property type="evidence" value="ECO:0007669"/>
    <property type="project" value="InterPro"/>
</dbReference>
<evidence type="ECO:0008006" key="18">
    <source>
        <dbReference type="Google" id="ProtNLM"/>
    </source>
</evidence>
<dbReference type="PANTHER" id="PTHR46300:SF7">
    <property type="entry name" value="P450, PUTATIVE (EUROFUNG)-RELATED"/>
    <property type="match status" value="1"/>
</dbReference>
<dbReference type="InterPro" id="IPR002401">
    <property type="entry name" value="Cyt_P450_E_grp-I"/>
</dbReference>
<evidence type="ECO:0000256" key="5">
    <source>
        <dbReference type="ARBA" id="ARBA00022617"/>
    </source>
</evidence>
<dbReference type="InterPro" id="IPR036396">
    <property type="entry name" value="Cyt_P450_sf"/>
</dbReference>
<dbReference type="InterPro" id="IPR017972">
    <property type="entry name" value="Cyt_P450_CS"/>
</dbReference>
<dbReference type="Proteomes" id="UP000016930">
    <property type="component" value="Unassembled WGS sequence"/>
</dbReference>
<dbReference type="PANTHER" id="PTHR46300">
    <property type="entry name" value="P450, PUTATIVE (EUROFUNG)-RELATED-RELATED"/>
    <property type="match status" value="1"/>
</dbReference>
<feature type="transmembrane region" description="Helical" evidence="15">
    <location>
        <begin position="12"/>
        <end position="31"/>
    </location>
</feature>
<evidence type="ECO:0000256" key="4">
    <source>
        <dbReference type="ARBA" id="ARBA00010617"/>
    </source>
</evidence>
<evidence type="ECO:0000256" key="9">
    <source>
        <dbReference type="ARBA" id="ARBA00023002"/>
    </source>
</evidence>
<comment type="subcellular location">
    <subcellularLocation>
        <location evidence="2">Membrane</location>
        <topology evidence="2">Single-pass membrane protein</topology>
    </subcellularLocation>
</comment>
<evidence type="ECO:0000256" key="6">
    <source>
        <dbReference type="ARBA" id="ARBA00022692"/>
    </source>
</evidence>
<comment type="cofactor">
    <cofactor evidence="1 13">
        <name>heme</name>
        <dbReference type="ChEBI" id="CHEBI:30413"/>
    </cofactor>
</comment>
<keyword evidence="10 13" id="KW-0408">Iron</keyword>
<dbReference type="HOGENOM" id="CLU_001570_2_3_1"/>
<name>M2RTF8_CERS8</name>
<keyword evidence="7 13" id="KW-0479">Metal-binding</keyword>
<dbReference type="CDD" id="cd11065">
    <property type="entry name" value="CYP64-like"/>
    <property type="match status" value="1"/>
</dbReference>
<evidence type="ECO:0000256" key="10">
    <source>
        <dbReference type="ARBA" id="ARBA00023004"/>
    </source>
</evidence>
<evidence type="ECO:0000256" key="2">
    <source>
        <dbReference type="ARBA" id="ARBA00004167"/>
    </source>
</evidence>
<dbReference type="Gene3D" id="1.10.630.10">
    <property type="entry name" value="Cytochrome P450"/>
    <property type="match status" value="1"/>
</dbReference>
<evidence type="ECO:0000256" key="7">
    <source>
        <dbReference type="ARBA" id="ARBA00022723"/>
    </source>
</evidence>
<dbReference type="InterPro" id="IPR050364">
    <property type="entry name" value="Cytochrome_P450_fung"/>
</dbReference>
<dbReference type="PROSITE" id="PS00086">
    <property type="entry name" value="CYTOCHROME_P450"/>
    <property type="match status" value="1"/>
</dbReference>
<keyword evidence="12 15" id="KW-0472">Membrane</keyword>
<accession>M2RTF8</accession>
<proteinExistence type="inferred from homology"/>
<organism evidence="16 17">
    <name type="scientific">Ceriporiopsis subvermispora (strain B)</name>
    <name type="common">White-rot fungus</name>
    <name type="synonym">Gelatoporia subvermispora</name>
    <dbReference type="NCBI Taxonomy" id="914234"/>
    <lineage>
        <taxon>Eukaryota</taxon>
        <taxon>Fungi</taxon>
        <taxon>Dikarya</taxon>
        <taxon>Basidiomycota</taxon>
        <taxon>Agaricomycotina</taxon>
        <taxon>Agaricomycetes</taxon>
        <taxon>Polyporales</taxon>
        <taxon>Gelatoporiaceae</taxon>
        <taxon>Gelatoporia</taxon>
    </lineage>
</organism>
<feature type="binding site" description="axial binding residue" evidence="13">
    <location>
        <position position="449"/>
    </location>
    <ligand>
        <name>heme</name>
        <dbReference type="ChEBI" id="CHEBI:30413"/>
    </ligand>
    <ligandPart>
        <name>Fe</name>
        <dbReference type="ChEBI" id="CHEBI:18248"/>
    </ligandPart>
</feature>
<keyword evidence="11 14" id="KW-0503">Monooxygenase</keyword>
<dbReference type="EMBL" id="KB445791">
    <property type="protein sequence ID" value="EMD42231.1"/>
    <property type="molecule type" value="Genomic_DNA"/>
</dbReference>
<dbReference type="AlphaFoldDB" id="M2RTF8"/>
<dbReference type="InterPro" id="IPR001128">
    <property type="entry name" value="Cyt_P450"/>
</dbReference>
<dbReference type="GO" id="GO:0016705">
    <property type="term" value="F:oxidoreductase activity, acting on paired donors, with incorporation or reduction of molecular oxygen"/>
    <property type="evidence" value="ECO:0007669"/>
    <property type="project" value="InterPro"/>
</dbReference>
<evidence type="ECO:0000256" key="14">
    <source>
        <dbReference type="RuleBase" id="RU000461"/>
    </source>
</evidence>
<keyword evidence="8 15" id="KW-1133">Transmembrane helix</keyword>
<dbReference type="GO" id="GO:0016020">
    <property type="term" value="C:membrane"/>
    <property type="evidence" value="ECO:0007669"/>
    <property type="project" value="UniProtKB-SubCell"/>
</dbReference>
<reference evidence="16 17" key="1">
    <citation type="journal article" date="2012" name="Proc. Natl. Acad. Sci. U.S.A.">
        <title>Comparative genomics of Ceriporiopsis subvermispora and Phanerochaete chrysosporium provide insight into selective ligninolysis.</title>
        <authorList>
            <person name="Fernandez-Fueyo E."/>
            <person name="Ruiz-Duenas F.J."/>
            <person name="Ferreira P."/>
            <person name="Floudas D."/>
            <person name="Hibbett D.S."/>
            <person name="Canessa P."/>
            <person name="Larrondo L.F."/>
            <person name="James T.Y."/>
            <person name="Seelenfreund D."/>
            <person name="Lobos S."/>
            <person name="Polanco R."/>
            <person name="Tello M."/>
            <person name="Honda Y."/>
            <person name="Watanabe T."/>
            <person name="Watanabe T."/>
            <person name="Ryu J.S."/>
            <person name="Kubicek C.P."/>
            <person name="Schmoll M."/>
            <person name="Gaskell J."/>
            <person name="Hammel K.E."/>
            <person name="St John F.J."/>
            <person name="Vanden Wymelenberg A."/>
            <person name="Sabat G."/>
            <person name="Splinter BonDurant S."/>
            <person name="Syed K."/>
            <person name="Yadav J.S."/>
            <person name="Doddapaneni H."/>
            <person name="Subramanian V."/>
            <person name="Lavin J.L."/>
            <person name="Oguiza J.A."/>
            <person name="Perez G."/>
            <person name="Pisabarro A.G."/>
            <person name="Ramirez L."/>
            <person name="Santoyo F."/>
            <person name="Master E."/>
            <person name="Coutinho P.M."/>
            <person name="Henrissat B."/>
            <person name="Lombard V."/>
            <person name="Magnuson J.K."/>
            <person name="Kuees U."/>
            <person name="Hori C."/>
            <person name="Igarashi K."/>
            <person name="Samejima M."/>
            <person name="Held B.W."/>
            <person name="Barry K.W."/>
            <person name="LaButti K.M."/>
            <person name="Lapidus A."/>
            <person name="Lindquist E.A."/>
            <person name="Lucas S.M."/>
            <person name="Riley R."/>
            <person name="Salamov A.A."/>
            <person name="Hoffmeister D."/>
            <person name="Schwenk D."/>
            <person name="Hadar Y."/>
            <person name="Yarden O."/>
            <person name="de Vries R.P."/>
            <person name="Wiebenga A."/>
            <person name="Stenlid J."/>
            <person name="Eastwood D."/>
            <person name="Grigoriev I.V."/>
            <person name="Berka R.M."/>
            <person name="Blanchette R.A."/>
            <person name="Kersten P."/>
            <person name="Martinez A.T."/>
            <person name="Vicuna R."/>
            <person name="Cullen D."/>
        </authorList>
    </citation>
    <scope>NUCLEOTIDE SEQUENCE [LARGE SCALE GENOMIC DNA]</scope>
    <source>
        <strain evidence="16 17">B</strain>
    </source>
</reference>
<evidence type="ECO:0000313" key="17">
    <source>
        <dbReference type="Proteomes" id="UP000016930"/>
    </source>
</evidence>
<evidence type="ECO:0000256" key="11">
    <source>
        <dbReference type="ARBA" id="ARBA00023033"/>
    </source>
</evidence>
<evidence type="ECO:0000256" key="13">
    <source>
        <dbReference type="PIRSR" id="PIRSR602401-1"/>
    </source>
</evidence>
<evidence type="ECO:0000313" key="16">
    <source>
        <dbReference type="EMBL" id="EMD42231.1"/>
    </source>
</evidence>
<keyword evidence="5 13" id="KW-0349">Heme</keyword>
<evidence type="ECO:0000256" key="12">
    <source>
        <dbReference type="ARBA" id="ARBA00023136"/>
    </source>
</evidence>
<protein>
    <recommendedName>
        <fullName evidence="18">Cytochrome P450</fullName>
    </recommendedName>
</protein>
<comment type="similarity">
    <text evidence="4 14">Belongs to the cytochrome P450 family.</text>
</comment>
<dbReference type="GO" id="GO:0004497">
    <property type="term" value="F:monooxygenase activity"/>
    <property type="evidence" value="ECO:0007669"/>
    <property type="project" value="UniProtKB-KW"/>
</dbReference>
<keyword evidence="9 14" id="KW-0560">Oxidoreductase</keyword>
<dbReference type="GO" id="GO:0020037">
    <property type="term" value="F:heme binding"/>
    <property type="evidence" value="ECO:0007669"/>
    <property type="project" value="InterPro"/>
</dbReference>
<dbReference type="Pfam" id="PF00067">
    <property type="entry name" value="p450"/>
    <property type="match status" value="1"/>
</dbReference>
<gene>
    <name evidence="16" type="ORF">CERSUDRAFT_110763</name>
</gene>
<keyword evidence="6 15" id="KW-0812">Transmembrane</keyword>
<dbReference type="STRING" id="914234.M2RTF8"/>
<dbReference type="PRINTS" id="PR00463">
    <property type="entry name" value="EP450I"/>
</dbReference>
<dbReference type="SUPFAM" id="SSF48264">
    <property type="entry name" value="Cytochrome P450"/>
    <property type="match status" value="1"/>
</dbReference>